<comment type="subcellular location">
    <subcellularLocation>
        <location evidence="1">Membrane</location>
        <topology evidence="1">Multi-pass membrane protein</topology>
    </subcellularLocation>
</comment>
<feature type="domain" description="Cytochrome C biogenesis protein transmembrane" evidence="8">
    <location>
        <begin position="8"/>
        <end position="171"/>
    </location>
</feature>
<evidence type="ECO:0000256" key="4">
    <source>
        <dbReference type="ARBA" id="ARBA00022989"/>
    </source>
</evidence>
<dbReference type="Pfam" id="PF02683">
    <property type="entry name" value="DsbD_TM"/>
    <property type="match status" value="1"/>
</dbReference>
<comment type="similarity">
    <text evidence="2">Belongs to the DsbD family.</text>
</comment>
<evidence type="ECO:0000256" key="3">
    <source>
        <dbReference type="ARBA" id="ARBA00022692"/>
    </source>
</evidence>
<dbReference type="RefSeq" id="WP_352986170.1">
    <property type="nucleotide sequence ID" value="NZ_JBEQNA010000016.1"/>
</dbReference>
<evidence type="ECO:0000256" key="6">
    <source>
        <dbReference type="SAM" id="MobiDB-lite"/>
    </source>
</evidence>
<feature type="transmembrane region" description="Helical" evidence="7">
    <location>
        <begin position="118"/>
        <end position="140"/>
    </location>
</feature>
<dbReference type="Proteomes" id="UP001432401">
    <property type="component" value="Unassembled WGS sequence"/>
</dbReference>
<feature type="transmembrane region" description="Helical" evidence="7">
    <location>
        <begin position="152"/>
        <end position="173"/>
    </location>
</feature>
<feature type="transmembrane region" description="Helical" evidence="7">
    <location>
        <begin position="194"/>
        <end position="215"/>
    </location>
</feature>
<feature type="transmembrane region" description="Helical" evidence="7">
    <location>
        <begin position="240"/>
        <end position="264"/>
    </location>
</feature>
<protein>
    <submittedName>
        <fullName evidence="9">Cytochrome c biogenesis CcdA family protein</fullName>
    </submittedName>
</protein>
<dbReference type="InterPro" id="IPR051790">
    <property type="entry name" value="Cytochrome_c-biogenesis_DsbD"/>
</dbReference>
<evidence type="ECO:0000313" key="9">
    <source>
        <dbReference type="EMBL" id="MES0837320.1"/>
    </source>
</evidence>
<dbReference type="PANTHER" id="PTHR31272:SF4">
    <property type="entry name" value="CYTOCHROME C-TYPE BIOGENESIS PROTEIN HI_1454-RELATED"/>
    <property type="match status" value="1"/>
</dbReference>
<evidence type="ECO:0000256" key="2">
    <source>
        <dbReference type="ARBA" id="ARBA00006143"/>
    </source>
</evidence>
<sequence>MTDIGFAAALAGGVLALLSPCSALLLPSFFGYAFRDPRRLLVRTTVFYLGLCTTLVPLGAGSALVSRLVYGERELLIAVAGWLVIAFGVAQIAGFGFSSGLAQRIQGRLAGRTSGVSVFALGAVYGFAGFCSGPILGAVLTVAATGGTVRGALLLAVYALGMAAPLFLLALLWDRYDLGSRRWLRGRTLRLGPVELHTTALLSGLLFIGVGVVFLTSQGTATLFGGTGRLTEAAHGVQEWVFGVGGSGADTVLLAAAGLLLLAVGLRGWYRQRGEAAGPESARSSDAPGQESDRGGEAPVPRGPESPSGPAGSSC</sequence>
<evidence type="ECO:0000313" key="10">
    <source>
        <dbReference type="Proteomes" id="UP001432401"/>
    </source>
</evidence>
<evidence type="ECO:0000256" key="7">
    <source>
        <dbReference type="SAM" id="Phobius"/>
    </source>
</evidence>
<feature type="compositionally biased region" description="Low complexity" evidence="6">
    <location>
        <begin position="303"/>
        <end position="315"/>
    </location>
</feature>
<feature type="transmembrane region" description="Helical" evidence="7">
    <location>
        <begin position="75"/>
        <end position="97"/>
    </location>
</feature>
<evidence type="ECO:0000256" key="5">
    <source>
        <dbReference type="ARBA" id="ARBA00023136"/>
    </source>
</evidence>
<keyword evidence="4 7" id="KW-1133">Transmembrane helix</keyword>
<evidence type="ECO:0000259" key="8">
    <source>
        <dbReference type="Pfam" id="PF02683"/>
    </source>
</evidence>
<dbReference type="EMBL" id="JBEQNB010000017">
    <property type="protein sequence ID" value="MES0837320.1"/>
    <property type="molecule type" value="Genomic_DNA"/>
</dbReference>
<name>A0ABV2A1T4_9ACTN</name>
<feature type="transmembrane region" description="Helical" evidence="7">
    <location>
        <begin position="6"/>
        <end position="34"/>
    </location>
</feature>
<dbReference type="PANTHER" id="PTHR31272">
    <property type="entry name" value="CYTOCHROME C-TYPE BIOGENESIS PROTEIN HI_1454-RELATED"/>
    <property type="match status" value="1"/>
</dbReference>
<dbReference type="InterPro" id="IPR003834">
    <property type="entry name" value="Cyt_c_assmbl_TM_dom"/>
</dbReference>
<gene>
    <name evidence="9" type="ORF">ABUK86_26315</name>
</gene>
<reference evidence="9 10" key="1">
    <citation type="submission" date="2024-06" db="EMBL/GenBank/DDBJ databases">
        <authorList>
            <person name="Bataeva Y.V."/>
            <person name="Grigorian L.N."/>
            <person name="Solomentsev V.I."/>
        </authorList>
    </citation>
    <scope>NUCLEOTIDE SEQUENCE [LARGE SCALE GENOMIC DNA]</scope>
    <source>
        <strain evidence="10">SCPM-O-B-12605 (RCAM04882)</strain>
    </source>
</reference>
<feature type="transmembrane region" description="Helical" evidence="7">
    <location>
        <begin position="46"/>
        <end position="69"/>
    </location>
</feature>
<evidence type="ECO:0000256" key="1">
    <source>
        <dbReference type="ARBA" id="ARBA00004141"/>
    </source>
</evidence>
<feature type="region of interest" description="Disordered" evidence="6">
    <location>
        <begin position="275"/>
        <end position="315"/>
    </location>
</feature>
<keyword evidence="10" id="KW-1185">Reference proteome</keyword>
<organism evidence="9 10">
    <name type="scientific">Nocardiopsis tropica</name>
    <dbReference type="NCBI Taxonomy" id="109330"/>
    <lineage>
        <taxon>Bacteria</taxon>
        <taxon>Bacillati</taxon>
        <taxon>Actinomycetota</taxon>
        <taxon>Actinomycetes</taxon>
        <taxon>Streptosporangiales</taxon>
        <taxon>Nocardiopsidaceae</taxon>
        <taxon>Nocardiopsis</taxon>
    </lineage>
</organism>
<comment type="caution">
    <text evidence="9">The sequence shown here is derived from an EMBL/GenBank/DDBJ whole genome shotgun (WGS) entry which is preliminary data.</text>
</comment>
<accession>A0ABV2A1T4</accession>
<proteinExistence type="inferred from homology"/>
<keyword evidence="5 7" id="KW-0472">Membrane</keyword>
<keyword evidence="3 7" id="KW-0812">Transmembrane</keyword>